<feature type="transmembrane region" description="Helical" evidence="1">
    <location>
        <begin position="131"/>
        <end position="152"/>
    </location>
</feature>
<evidence type="ECO:0000313" key="3">
    <source>
        <dbReference type="Proteomes" id="UP000525389"/>
    </source>
</evidence>
<feature type="transmembrane region" description="Helical" evidence="1">
    <location>
        <begin position="89"/>
        <end position="111"/>
    </location>
</feature>
<dbReference type="Proteomes" id="UP000525389">
    <property type="component" value="Unassembled WGS sequence"/>
</dbReference>
<protein>
    <submittedName>
        <fullName evidence="2">Uncharacterized protein</fullName>
    </submittedName>
</protein>
<reference evidence="2 3" key="1">
    <citation type="submission" date="2020-08" db="EMBL/GenBank/DDBJ databases">
        <title>Genomic Encyclopedia of Type Strains, Phase IV (KMG-IV): sequencing the most valuable type-strain genomes for metagenomic binning, comparative biology and taxonomic classification.</title>
        <authorList>
            <person name="Goeker M."/>
        </authorList>
    </citation>
    <scope>NUCLEOTIDE SEQUENCE [LARGE SCALE GENOMIC DNA]</scope>
    <source>
        <strain evidence="2 3">DSM 101791</strain>
    </source>
</reference>
<evidence type="ECO:0000256" key="1">
    <source>
        <dbReference type="SAM" id="Phobius"/>
    </source>
</evidence>
<evidence type="ECO:0000313" key="2">
    <source>
        <dbReference type="EMBL" id="MBB5234943.1"/>
    </source>
</evidence>
<dbReference type="RefSeq" id="WP_184029457.1">
    <property type="nucleotide sequence ID" value="NZ_JACHFN010000008.1"/>
</dbReference>
<feature type="transmembrane region" description="Helical" evidence="1">
    <location>
        <begin position="210"/>
        <end position="228"/>
    </location>
</feature>
<gene>
    <name evidence="2" type="ORF">HNQ09_002386</name>
</gene>
<keyword evidence="3" id="KW-1185">Reference proteome</keyword>
<feature type="transmembrane region" description="Helical" evidence="1">
    <location>
        <begin position="182"/>
        <end position="204"/>
    </location>
</feature>
<name>A0A7W8GGA9_9DEIO</name>
<dbReference type="AlphaFoldDB" id="A0A7W8GGA9"/>
<keyword evidence="1" id="KW-0472">Membrane</keyword>
<dbReference type="EMBL" id="JACHFN010000008">
    <property type="protein sequence ID" value="MBB5234943.1"/>
    <property type="molecule type" value="Genomic_DNA"/>
</dbReference>
<proteinExistence type="predicted"/>
<keyword evidence="1" id="KW-1133">Transmembrane helix</keyword>
<sequence length="254" mass="26878">MALSSASPPLVLARLLTGLIGGLVLAQLLEVVLTWPQTGLEDIPPLFWGVFGLAFSPLVFLPYWRYVGWLRAAAAQRATDTDRVRVRRWAAVWLVFTLAGAIGLLGSEVAARLRLGLWADEALAASWKGQPWWTLGFSAVGAVVSVGLLAELRGWVEAHSRTQGDPAAQARRLSPRLPVLTAWVRAGQLCLLVGLLLTLTQLAAAGDLGGWPGLLAAVLTTGLELLVLEYSLRFARASAAPPPGALPPGESAAG</sequence>
<accession>A0A7W8GGA9</accession>
<feature type="transmembrane region" description="Helical" evidence="1">
    <location>
        <begin position="46"/>
        <end position="68"/>
    </location>
</feature>
<keyword evidence="1" id="KW-0812">Transmembrane</keyword>
<comment type="caution">
    <text evidence="2">The sequence shown here is derived from an EMBL/GenBank/DDBJ whole genome shotgun (WGS) entry which is preliminary data.</text>
</comment>
<organism evidence="2 3">
    <name type="scientific">Deinococcus budaensis</name>
    <dbReference type="NCBI Taxonomy" id="1665626"/>
    <lineage>
        <taxon>Bacteria</taxon>
        <taxon>Thermotogati</taxon>
        <taxon>Deinococcota</taxon>
        <taxon>Deinococci</taxon>
        <taxon>Deinococcales</taxon>
        <taxon>Deinococcaceae</taxon>
        <taxon>Deinococcus</taxon>
    </lineage>
</organism>